<organism evidence="4 5">
    <name type="scientific">Porites lobata</name>
    <dbReference type="NCBI Taxonomy" id="104759"/>
    <lineage>
        <taxon>Eukaryota</taxon>
        <taxon>Metazoa</taxon>
        <taxon>Cnidaria</taxon>
        <taxon>Anthozoa</taxon>
        <taxon>Hexacorallia</taxon>
        <taxon>Scleractinia</taxon>
        <taxon>Fungiina</taxon>
        <taxon>Poritidae</taxon>
        <taxon>Porites</taxon>
    </lineage>
</organism>
<dbReference type="SUPFAM" id="SSF48695">
    <property type="entry name" value="Multiheme cytochromes"/>
    <property type="match status" value="1"/>
</dbReference>
<feature type="transmembrane region" description="Helical" evidence="2">
    <location>
        <begin position="706"/>
        <end position="728"/>
    </location>
</feature>
<sequence>MARKLLILFMLLLWSFPSVSIDFSIPYVTPQDCQANQYFQFSSLRCIDCQTPGQKRAEDMLSCVCETGYKTTSYNGGPTVNCEKCDSTGSSNSTSSYDGSFCINCPENVGTCQNCPANFFASDRSQDGRRLTTRRCISCVGDTIATGVIEKPTCQRCHSSFFIFNDTFCSDCNNVDGYTTSGGICFRETRLLTQPLSDVNDKVKYSDKEILSSFFQQHLKAAQILCSDNSNFTACQLLGNLCVMLEYTQSGNDACKLFTDLVNIRNADEIVNGDNRDWLVVMPWLFYEKSVDNAPQALDKKDITKPFQSSEEMSFIFAVFALNGSFIGFEEGLDVLQLCKDRPSKMAAALKFATTYKSTCSVAVKDLINQPMFLYDMYLVLDQNLYPVPLLVENYLSGNEKVNEGTDRTKWQLTRRFFIVDNLIGRSDNQELKWIRYPEEIELSIRVRSTDGEIYPPMLRIRYKALDVQDEEIKNGNQDASFAVTYEMDTSKIEKDTEIAIGCLSALAAILALVKVSAWRRREGKLEIDGFSFVKFILFSLGTFSTMLFWVAFGMAVYWLIFFKRQKTVSLLLPSESQEKLFLTLLHVTFVFKLLDVLHMLASQVFFDIFFVDWERPQGRVNQPTQAGEAGAMDAPVSIWRTLFIANEWNEIQTMRKTNPELQIFTVLFFLKVAGFEFLATTDPVGIFSANYTTDYIGEFSKVLRFAILSILFLVIEAVQWFFFAFIYERFVGDALGDFIDLCSMSNVSIFILENNRYGYYIHGRSVHGRADTNMWQMNEQLKREEEDLCGKRGLEPNTERQTFEMEVPVKFREQYDDVVRPLRQGDVQLQRRNIPNNPSGQDGRPSRLTPAVEKRIQAYNTLNRFLSAFIDHSLRDMDYLVRDKLLFEHILNMELKELPPPDKAIFYNDDGRSFNSILFYGNEWTLMLFDLLMFAFVDSLAQDFVLAGVITYLVTKALIILRDSFGRKNLTRKTLVDERFLI</sequence>
<dbReference type="PANTHER" id="PTHR21274">
    <property type="entry name" value="MECKELIN"/>
    <property type="match status" value="1"/>
</dbReference>
<keyword evidence="3" id="KW-0732">Signal</keyword>
<evidence type="ECO:0000313" key="5">
    <source>
        <dbReference type="Proteomes" id="UP001159405"/>
    </source>
</evidence>
<evidence type="ECO:0000313" key="4">
    <source>
        <dbReference type="EMBL" id="CAH3156944.1"/>
    </source>
</evidence>
<feature type="transmembrane region" description="Helical" evidence="2">
    <location>
        <begin position="944"/>
        <end position="962"/>
    </location>
</feature>
<dbReference type="EMBL" id="CALNXK010000106">
    <property type="protein sequence ID" value="CAH3156944.1"/>
    <property type="molecule type" value="Genomic_DNA"/>
</dbReference>
<feature type="transmembrane region" description="Helical" evidence="2">
    <location>
        <begin position="662"/>
        <end position="680"/>
    </location>
</feature>
<evidence type="ECO:0008006" key="6">
    <source>
        <dbReference type="Google" id="ProtNLM"/>
    </source>
</evidence>
<feature type="transmembrane region" description="Helical" evidence="2">
    <location>
        <begin position="536"/>
        <end position="561"/>
    </location>
</feature>
<keyword evidence="5" id="KW-1185">Reference proteome</keyword>
<protein>
    <recommendedName>
        <fullName evidence="6">Meckelin</fullName>
    </recommendedName>
</protein>
<name>A0ABN8Q8M9_9CNID</name>
<feature type="region of interest" description="Disordered" evidence="1">
    <location>
        <begin position="828"/>
        <end position="848"/>
    </location>
</feature>
<dbReference type="InterPro" id="IPR019170">
    <property type="entry name" value="Meckelin"/>
</dbReference>
<dbReference type="Proteomes" id="UP001159405">
    <property type="component" value="Unassembled WGS sequence"/>
</dbReference>
<feature type="chain" id="PRO_5047003714" description="Meckelin" evidence="3">
    <location>
        <begin position="21"/>
        <end position="983"/>
    </location>
</feature>
<reference evidence="4 5" key="1">
    <citation type="submission" date="2022-05" db="EMBL/GenBank/DDBJ databases">
        <authorList>
            <consortium name="Genoscope - CEA"/>
            <person name="William W."/>
        </authorList>
    </citation>
    <scope>NUCLEOTIDE SEQUENCE [LARGE SCALE GENOMIC DNA]</scope>
</reference>
<proteinExistence type="predicted"/>
<feature type="transmembrane region" description="Helical" evidence="2">
    <location>
        <begin position="918"/>
        <end position="938"/>
    </location>
</feature>
<keyword evidence="2" id="KW-0472">Membrane</keyword>
<gene>
    <name evidence="4" type="ORF">PLOB_00002007</name>
</gene>
<evidence type="ECO:0000256" key="2">
    <source>
        <dbReference type="SAM" id="Phobius"/>
    </source>
</evidence>
<feature type="signal peptide" evidence="3">
    <location>
        <begin position="1"/>
        <end position="20"/>
    </location>
</feature>
<feature type="compositionally biased region" description="Polar residues" evidence="1">
    <location>
        <begin position="831"/>
        <end position="841"/>
    </location>
</feature>
<comment type="caution">
    <text evidence="4">The sequence shown here is derived from an EMBL/GenBank/DDBJ whole genome shotgun (WGS) entry which is preliminary data.</text>
</comment>
<accession>A0ABN8Q8M9</accession>
<keyword evidence="2" id="KW-0812">Transmembrane</keyword>
<dbReference type="PANTHER" id="PTHR21274:SF0">
    <property type="entry name" value="MECKELIN"/>
    <property type="match status" value="1"/>
</dbReference>
<dbReference type="InterPro" id="IPR036280">
    <property type="entry name" value="Multihaem_cyt_sf"/>
</dbReference>
<evidence type="ECO:0000256" key="3">
    <source>
        <dbReference type="SAM" id="SignalP"/>
    </source>
</evidence>
<evidence type="ECO:0000256" key="1">
    <source>
        <dbReference type="SAM" id="MobiDB-lite"/>
    </source>
</evidence>
<keyword evidence="2" id="KW-1133">Transmembrane helix</keyword>
<dbReference type="Pfam" id="PF09773">
    <property type="entry name" value="Meckelin"/>
    <property type="match status" value="1"/>
</dbReference>